<proteinExistence type="predicted"/>
<evidence type="ECO:0000313" key="1">
    <source>
        <dbReference type="EMBL" id="GAG19595.1"/>
    </source>
</evidence>
<accession>X0VMZ0</accession>
<dbReference type="EMBL" id="BARS01031565">
    <property type="protein sequence ID" value="GAG19595.1"/>
    <property type="molecule type" value="Genomic_DNA"/>
</dbReference>
<dbReference type="InterPro" id="IPR015943">
    <property type="entry name" value="WD40/YVTN_repeat-like_dom_sf"/>
</dbReference>
<name>X0VMZ0_9ZZZZ</name>
<dbReference type="SUPFAM" id="SSF75011">
    <property type="entry name" value="3-carboxy-cis,cis-mucoante lactonizing enzyme"/>
    <property type="match status" value="1"/>
</dbReference>
<dbReference type="AlphaFoldDB" id="X0VMZ0"/>
<protein>
    <submittedName>
        <fullName evidence="1">Uncharacterized protein</fullName>
    </submittedName>
</protein>
<dbReference type="Pfam" id="PF08309">
    <property type="entry name" value="LVIVD"/>
    <property type="match status" value="3"/>
</dbReference>
<comment type="caution">
    <text evidence="1">The sequence shown here is derived from an EMBL/GenBank/DDBJ whole genome shotgun (WGS) entry which is preliminary data.</text>
</comment>
<organism evidence="1">
    <name type="scientific">marine sediment metagenome</name>
    <dbReference type="NCBI Taxonomy" id="412755"/>
    <lineage>
        <taxon>unclassified sequences</taxon>
        <taxon>metagenomes</taxon>
        <taxon>ecological metagenomes</taxon>
    </lineage>
</organism>
<sequence length="261" mass="27385">VGNNLYAQGGLNVGPRGIYSGGEVSVYASSSQPALTVIQNSTGDILNLYDNSTEVFTVLDGGNVGIGTTSPTERLHLNASNFLQTSGDPVTKGNWDPDNTSIMDNAFLVYVSGKYAYVVGQESDNLVIVDISDPSNPTTAGNWKPGTGIMNTATSVYISGRYAYVAGGGSSNLAIVDISDPTNPTTIGNWTPNDPNIMDGARSVYISGKYAYVAGGGSDNLVIVDISNPTNPTTAGNWKPGTSIMEYPYSVYISGRYAYVV</sequence>
<feature type="non-terminal residue" evidence="1">
    <location>
        <position position="261"/>
    </location>
</feature>
<dbReference type="InterPro" id="IPR013211">
    <property type="entry name" value="LVIVD"/>
</dbReference>
<reference evidence="1" key="1">
    <citation type="journal article" date="2014" name="Front. Microbiol.">
        <title>High frequency of phylogenetically diverse reductive dehalogenase-homologous genes in deep subseafloor sedimentary metagenomes.</title>
        <authorList>
            <person name="Kawai M."/>
            <person name="Futagami T."/>
            <person name="Toyoda A."/>
            <person name="Takaki Y."/>
            <person name="Nishi S."/>
            <person name="Hori S."/>
            <person name="Arai W."/>
            <person name="Tsubouchi T."/>
            <person name="Morono Y."/>
            <person name="Uchiyama I."/>
            <person name="Ito T."/>
            <person name="Fujiyama A."/>
            <person name="Inagaki F."/>
            <person name="Takami H."/>
        </authorList>
    </citation>
    <scope>NUCLEOTIDE SEQUENCE</scope>
    <source>
        <strain evidence="1">Expedition CK06-06</strain>
    </source>
</reference>
<dbReference type="Gene3D" id="2.130.10.10">
    <property type="entry name" value="YVTN repeat-like/Quinoprotein amine dehydrogenase"/>
    <property type="match status" value="1"/>
</dbReference>
<feature type="non-terminal residue" evidence="1">
    <location>
        <position position="1"/>
    </location>
</feature>
<gene>
    <name evidence="1" type="ORF">S01H1_49108</name>
</gene>